<name>A0AA41Z223_9HYPH</name>
<dbReference type="EMBL" id="JAMOIM010000028">
    <property type="protein sequence ID" value="MCW6511561.1"/>
    <property type="molecule type" value="Genomic_DNA"/>
</dbReference>
<feature type="modified residue" description="4-aspartylphosphate" evidence="4">
    <location>
        <position position="52"/>
    </location>
</feature>
<dbReference type="PANTHER" id="PTHR44591">
    <property type="entry name" value="STRESS RESPONSE REGULATOR PROTEIN 1"/>
    <property type="match status" value="1"/>
</dbReference>
<evidence type="ECO:0000256" key="4">
    <source>
        <dbReference type="PROSITE-ProRule" id="PRU00169"/>
    </source>
</evidence>
<evidence type="ECO:0000313" key="7">
    <source>
        <dbReference type="Proteomes" id="UP001165667"/>
    </source>
</evidence>
<dbReference type="AlphaFoldDB" id="A0AA41Z223"/>
<keyword evidence="1 4" id="KW-0597">Phosphoprotein</keyword>
<dbReference type="Proteomes" id="UP001165667">
    <property type="component" value="Unassembled WGS sequence"/>
</dbReference>
<organism evidence="6 7">
    <name type="scientific">Lichenifustis flavocetrariae</name>
    <dbReference type="NCBI Taxonomy" id="2949735"/>
    <lineage>
        <taxon>Bacteria</taxon>
        <taxon>Pseudomonadati</taxon>
        <taxon>Pseudomonadota</taxon>
        <taxon>Alphaproteobacteria</taxon>
        <taxon>Hyphomicrobiales</taxon>
        <taxon>Lichenihabitantaceae</taxon>
        <taxon>Lichenifustis</taxon>
    </lineage>
</organism>
<comment type="caution">
    <text evidence="6">The sequence shown here is derived from an EMBL/GenBank/DDBJ whole genome shotgun (WGS) entry which is preliminary data.</text>
</comment>
<dbReference type="Pfam" id="PF00072">
    <property type="entry name" value="Response_reg"/>
    <property type="match status" value="1"/>
</dbReference>
<evidence type="ECO:0000256" key="3">
    <source>
        <dbReference type="ARBA" id="ARBA00023163"/>
    </source>
</evidence>
<dbReference type="CDD" id="cd00156">
    <property type="entry name" value="REC"/>
    <property type="match status" value="1"/>
</dbReference>
<dbReference type="InterPro" id="IPR011006">
    <property type="entry name" value="CheY-like_superfamily"/>
</dbReference>
<evidence type="ECO:0000259" key="5">
    <source>
        <dbReference type="PROSITE" id="PS50110"/>
    </source>
</evidence>
<reference evidence="6" key="1">
    <citation type="submission" date="2022-05" db="EMBL/GenBank/DDBJ databases">
        <authorList>
            <person name="Pankratov T."/>
        </authorList>
    </citation>
    <scope>NUCLEOTIDE SEQUENCE</scope>
    <source>
        <strain evidence="6">BP6-180914</strain>
    </source>
</reference>
<keyword evidence="7" id="KW-1185">Reference proteome</keyword>
<protein>
    <submittedName>
        <fullName evidence="6">Response regulator</fullName>
    </submittedName>
</protein>
<accession>A0AA41Z223</accession>
<evidence type="ECO:0000313" key="6">
    <source>
        <dbReference type="EMBL" id="MCW6511561.1"/>
    </source>
</evidence>
<dbReference type="Gene3D" id="3.40.50.2300">
    <property type="match status" value="1"/>
</dbReference>
<sequence length="132" mass="14125">MAAVLLIEDVAVVRTTLMKFLERGGHAVTVCEGSHEAWRLLNQQRFDAVVTDIWMKDGDGLDLIGRIRARGDTTPIVVITGGDPRSPQSTSVDAAIRAGANQALMKPVTKTLLLDTVTACLQSPGKENDGQA</sequence>
<dbReference type="InterPro" id="IPR050595">
    <property type="entry name" value="Bact_response_regulator"/>
</dbReference>
<gene>
    <name evidence="6" type="ORF">M8523_26660</name>
</gene>
<evidence type="ECO:0000256" key="1">
    <source>
        <dbReference type="ARBA" id="ARBA00022553"/>
    </source>
</evidence>
<evidence type="ECO:0000256" key="2">
    <source>
        <dbReference type="ARBA" id="ARBA00023015"/>
    </source>
</evidence>
<dbReference type="InterPro" id="IPR001789">
    <property type="entry name" value="Sig_transdc_resp-reg_receiver"/>
</dbReference>
<dbReference type="PROSITE" id="PS50110">
    <property type="entry name" value="RESPONSE_REGULATORY"/>
    <property type="match status" value="1"/>
</dbReference>
<keyword evidence="3" id="KW-0804">Transcription</keyword>
<proteinExistence type="predicted"/>
<dbReference type="PANTHER" id="PTHR44591:SF3">
    <property type="entry name" value="RESPONSE REGULATORY DOMAIN-CONTAINING PROTEIN"/>
    <property type="match status" value="1"/>
</dbReference>
<dbReference type="SUPFAM" id="SSF52172">
    <property type="entry name" value="CheY-like"/>
    <property type="match status" value="1"/>
</dbReference>
<dbReference type="SMART" id="SM00448">
    <property type="entry name" value="REC"/>
    <property type="match status" value="1"/>
</dbReference>
<keyword evidence="2" id="KW-0805">Transcription regulation</keyword>
<dbReference type="RefSeq" id="WP_282587938.1">
    <property type="nucleotide sequence ID" value="NZ_JAMOIM010000028.1"/>
</dbReference>
<feature type="domain" description="Response regulatory" evidence="5">
    <location>
        <begin position="3"/>
        <end position="121"/>
    </location>
</feature>
<dbReference type="GO" id="GO:0000160">
    <property type="term" value="P:phosphorelay signal transduction system"/>
    <property type="evidence" value="ECO:0007669"/>
    <property type="project" value="InterPro"/>
</dbReference>